<dbReference type="InterPro" id="IPR052759">
    <property type="entry name" value="Metalloprotease_M4"/>
</dbReference>
<evidence type="ECO:0000256" key="2">
    <source>
        <dbReference type="ARBA" id="ARBA00022670"/>
    </source>
</evidence>
<dbReference type="PRINTS" id="PR00730">
    <property type="entry name" value="THERMOLYSIN"/>
</dbReference>
<keyword evidence="6 8" id="KW-0482">Metalloprotease</keyword>
<reference evidence="12 13" key="1">
    <citation type="submission" date="2016-10" db="EMBL/GenBank/DDBJ databases">
        <authorList>
            <person name="de Groot N.N."/>
        </authorList>
    </citation>
    <scope>NUCLEOTIDE SEQUENCE [LARGE SCALE GENOMIC DNA]</scope>
    <source>
        <strain evidence="12 13">CPCC 202699</strain>
    </source>
</reference>
<keyword evidence="8" id="KW-0964">Secreted</keyword>
<dbReference type="EC" id="3.4.24.-" evidence="8"/>
<evidence type="ECO:0000256" key="3">
    <source>
        <dbReference type="ARBA" id="ARBA00022723"/>
    </source>
</evidence>
<dbReference type="SUPFAM" id="SSF55486">
    <property type="entry name" value="Metalloproteases ('zincins'), catalytic domain"/>
    <property type="match status" value="1"/>
</dbReference>
<name>A0A1H2UXL9_9PSEU</name>
<accession>A0A1H2UXL9</accession>
<dbReference type="InterPro" id="IPR013856">
    <property type="entry name" value="Peptidase_M4_domain"/>
</dbReference>
<dbReference type="PANTHER" id="PTHR43579:SF1">
    <property type="entry name" value="NEUTRAL METALLOPROTEINASE"/>
    <property type="match status" value="1"/>
</dbReference>
<evidence type="ECO:0000256" key="7">
    <source>
        <dbReference type="PIRSR" id="PIRSR623612-1"/>
    </source>
</evidence>
<sequence length="479" mass="51140">MHRHSLHCIIPPHMLEQIAERAPDAETRSAALRALSVDHSVRAERMTEHFTRPRTTPASQSLTPHLQRFLYSAENKQTLPGKLVRAEGQAASGDVTVDEAYDGLGATFKLFWDIYQRNSIDNIGMDLKGTVHFGTKYNNAFWNGSQMVFGDGDGVIFNRFTIAVDVMGHELTHGVTGHQAGLVYHDQPGALNESMSDVFGSLVKQYALKQTAAQADWLIGQGLLAAGINGVALRSMKAPGTAYNDPKLGKDPQPDHMSKYVNTTSDNGGVHINSGIPNKAFYLLAIALGNNAWDKAGRIWYTTLCDPRLSSTAQFLDFANLTAANASMLYGANEAQAVIDAWAQVGVHATFSLPKISGNWVLHFSWGATANYAQTALSFNGNGTFTGSLSGKWHQQDGTVLLSFDTGPAKYAGTVDGNVGSGAMSTFAGLDGAWYLSKQGTTGIAKTVLPAAEPGSIDAAGNAFTGSVPAEPRATETTA</sequence>
<feature type="domain" description="Peptidase M4 C-terminal" evidence="11">
    <location>
        <begin position="180"/>
        <end position="347"/>
    </location>
</feature>
<dbReference type="GO" id="GO:0006508">
    <property type="term" value="P:proteolysis"/>
    <property type="evidence" value="ECO:0007669"/>
    <property type="project" value="UniProtKB-KW"/>
</dbReference>
<comment type="similarity">
    <text evidence="1 8">Belongs to the peptidase M4 family.</text>
</comment>
<dbReference type="Proteomes" id="UP000199515">
    <property type="component" value="Unassembled WGS sequence"/>
</dbReference>
<evidence type="ECO:0000256" key="1">
    <source>
        <dbReference type="ARBA" id="ARBA00009388"/>
    </source>
</evidence>
<dbReference type="GO" id="GO:0046872">
    <property type="term" value="F:metal ion binding"/>
    <property type="evidence" value="ECO:0007669"/>
    <property type="project" value="UniProtKB-UniRule"/>
</dbReference>
<keyword evidence="4 8" id="KW-0378">Hydrolase</keyword>
<evidence type="ECO:0000313" key="12">
    <source>
        <dbReference type="EMBL" id="SDW60811.1"/>
    </source>
</evidence>
<keyword evidence="5 8" id="KW-0862">Zinc</keyword>
<evidence type="ECO:0000256" key="9">
    <source>
        <dbReference type="SAM" id="MobiDB-lite"/>
    </source>
</evidence>
<dbReference type="Gene3D" id="3.10.170.10">
    <property type="match status" value="1"/>
</dbReference>
<dbReference type="GO" id="GO:0004222">
    <property type="term" value="F:metalloendopeptidase activity"/>
    <property type="evidence" value="ECO:0007669"/>
    <property type="project" value="UniProtKB-UniRule"/>
</dbReference>
<evidence type="ECO:0000259" key="10">
    <source>
        <dbReference type="Pfam" id="PF01447"/>
    </source>
</evidence>
<keyword evidence="2 8" id="KW-0645">Protease</keyword>
<feature type="region of interest" description="Disordered" evidence="9">
    <location>
        <begin position="460"/>
        <end position="479"/>
    </location>
</feature>
<dbReference type="Pfam" id="PF02868">
    <property type="entry name" value="Peptidase_M4_C"/>
    <property type="match status" value="1"/>
</dbReference>
<keyword evidence="13" id="KW-1185">Reference proteome</keyword>
<evidence type="ECO:0000256" key="4">
    <source>
        <dbReference type="ARBA" id="ARBA00022801"/>
    </source>
</evidence>
<evidence type="ECO:0000259" key="11">
    <source>
        <dbReference type="Pfam" id="PF02868"/>
    </source>
</evidence>
<dbReference type="InterPro" id="IPR027268">
    <property type="entry name" value="Peptidase_M4/M1_CTD_sf"/>
</dbReference>
<evidence type="ECO:0000313" key="13">
    <source>
        <dbReference type="Proteomes" id="UP000199515"/>
    </source>
</evidence>
<comment type="function">
    <text evidence="8">Extracellular zinc metalloprotease.</text>
</comment>
<dbReference type="InterPro" id="IPR023612">
    <property type="entry name" value="Peptidase_M4"/>
</dbReference>
<protein>
    <recommendedName>
        <fullName evidence="8">Neutral metalloproteinase</fullName>
        <ecNumber evidence="8">3.4.24.-</ecNumber>
    </recommendedName>
</protein>
<dbReference type="InterPro" id="IPR001570">
    <property type="entry name" value="Peptidase_M4_C_domain"/>
</dbReference>
<feature type="active site" evidence="7">
    <location>
        <position position="170"/>
    </location>
</feature>
<dbReference type="CDD" id="cd09597">
    <property type="entry name" value="M4_TLP"/>
    <property type="match status" value="1"/>
</dbReference>
<dbReference type="GO" id="GO:0005576">
    <property type="term" value="C:extracellular region"/>
    <property type="evidence" value="ECO:0007669"/>
    <property type="project" value="UniProtKB-SubCell"/>
</dbReference>
<dbReference type="Pfam" id="PF01447">
    <property type="entry name" value="Peptidase_M4"/>
    <property type="match status" value="1"/>
</dbReference>
<dbReference type="Gene3D" id="1.10.390.10">
    <property type="entry name" value="Neutral Protease Domain 2"/>
    <property type="match status" value="1"/>
</dbReference>
<dbReference type="OrthoDB" id="291295at2"/>
<comment type="subcellular location">
    <subcellularLocation>
        <location evidence="8">Secreted</location>
    </subcellularLocation>
</comment>
<keyword evidence="3" id="KW-0479">Metal-binding</keyword>
<dbReference type="STRING" id="589385.SAMN05421504_1011034"/>
<gene>
    <name evidence="12" type="ORF">SAMN05421504_1011034</name>
</gene>
<dbReference type="PANTHER" id="PTHR43579">
    <property type="match status" value="1"/>
</dbReference>
<organism evidence="12 13">
    <name type="scientific">Amycolatopsis xylanica</name>
    <dbReference type="NCBI Taxonomy" id="589385"/>
    <lineage>
        <taxon>Bacteria</taxon>
        <taxon>Bacillati</taxon>
        <taxon>Actinomycetota</taxon>
        <taxon>Actinomycetes</taxon>
        <taxon>Pseudonocardiales</taxon>
        <taxon>Pseudonocardiaceae</taxon>
        <taxon>Amycolatopsis</taxon>
    </lineage>
</organism>
<feature type="active site" description="Proton donor" evidence="7">
    <location>
        <position position="271"/>
    </location>
</feature>
<evidence type="ECO:0000256" key="6">
    <source>
        <dbReference type="ARBA" id="ARBA00023049"/>
    </source>
</evidence>
<evidence type="ECO:0000256" key="5">
    <source>
        <dbReference type="ARBA" id="ARBA00022833"/>
    </source>
</evidence>
<dbReference type="EMBL" id="FNON01000001">
    <property type="protein sequence ID" value="SDW60811.1"/>
    <property type="molecule type" value="Genomic_DNA"/>
</dbReference>
<proteinExistence type="inferred from homology"/>
<dbReference type="AlphaFoldDB" id="A0A1H2UXL9"/>
<feature type="domain" description="Peptidase M4" evidence="10">
    <location>
        <begin position="73"/>
        <end position="176"/>
    </location>
</feature>
<comment type="cofactor">
    <cofactor evidence="8">
        <name>Zn(2+)</name>
        <dbReference type="ChEBI" id="CHEBI:29105"/>
    </cofactor>
</comment>
<evidence type="ECO:0000256" key="8">
    <source>
        <dbReference type="RuleBase" id="RU366073"/>
    </source>
</evidence>